<comment type="caution">
    <text evidence="1">The sequence shown here is derived from an EMBL/GenBank/DDBJ whole genome shotgun (WGS) entry which is preliminary data.</text>
</comment>
<accession>A0ABR1U418</accession>
<keyword evidence="2" id="KW-1185">Reference proteome</keyword>
<sequence length="125" mass="14445">MFNFKVSVGKYLKTTAERLDPSTKFEKPKDKRYALKLEDYVPAAEIIAQHVPGHVDHNEHAKMLKALEEAIELREEAQRRHCFPIDQLKDVKDIFEETRGNGQLLLESPKHSSVARRLSLFNLFG</sequence>
<dbReference type="EMBL" id="JAQQWM010000008">
    <property type="protein sequence ID" value="KAK8053625.1"/>
    <property type="molecule type" value="Genomic_DNA"/>
</dbReference>
<evidence type="ECO:0000313" key="1">
    <source>
        <dbReference type="EMBL" id="KAK8053625.1"/>
    </source>
</evidence>
<name>A0ABR1U418_9PEZI</name>
<dbReference type="Proteomes" id="UP001446871">
    <property type="component" value="Unassembled WGS sequence"/>
</dbReference>
<evidence type="ECO:0000313" key="2">
    <source>
        <dbReference type="Proteomes" id="UP001446871"/>
    </source>
</evidence>
<reference evidence="1 2" key="1">
    <citation type="submission" date="2023-01" db="EMBL/GenBank/DDBJ databases">
        <title>Analysis of 21 Apiospora genomes using comparative genomics revels a genus with tremendous synthesis potential of carbohydrate active enzymes and secondary metabolites.</title>
        <authorList>
            <person name="Sorensen T."/>
        </authorList>
    </citation>
    <scope>NUCLEOTIDE SEQUENCE [LARGE SCALE GENOMIC DNA]</scope>
    <source>
        <strain evidence="1 2">CBS 83171</strain>
    </source>
</reference>
<proteinExistence type="predicted"/>
<protein>
    <submittedName>
        <fullName evidence="1">Uncharacterized protein</fullName>
    </submittedName>
</protein>
<gene>
    <name evidence="1" type="ORF">PG996_012926</name>
</gene>
<organism evidence="1 2">
    <name type="scientific">Apiospora saccharicola</name>
    <dbReference type="NCBI Taxonomy" id="335842"/>
    <lineage>
        <taxon>Eukaryota</taxon>
        <taxon>Fungi</taxon>
        <taxon>Dikarya</taxon>
        <taxon>Ascomycota</taxon>
        <taxon>Pezizomycotina</taxon>
        <taxon>Sordariomycetes</taxon>
        <taxon>Xylariomycetidae</taxon>
        <taxon>Amphisphaeriales</taxon>
        <taxon>Apiosporaceae</taxon>
        <taxon>Apiospora</taxon>
    </lineage>
</organism>